<organism evidence="2 3">
    <name type="scientific">Ceratitis capitata</name>
    <name type="common">Mediterranean fruit fly</name>
    <name type="synonym">Tephritis capitata</name>
    <dbReference type="NCBI Taxonomy" id="7213"/>
    <lineage>
        <taxon>Eukaryota</taxon>
        <taxon>Metazoa</taxon>
        <taxon>Ecdysozoa</taxon>
        <taxon>Arthropoda</taxon>
        <taxon>Hexapoda</taxon>
        <taxon>Insecta</taxon>
        <taxon>Pterygota</taxon>
        <taxon>Neoptera</taxon>
        <taxon>Endopterygota</taxon>
        <taxon>Diptera</taxon>
        <taxon>Brachycera</taxon>
        <taxon>Muscomorpha</taxon>
        <taxon>Tephritoidea</taxon>
        <taxon>Tephritidae</taxon>
        <taxon>Ceratitis</taxon>
        <taxon>Ceratitis</taxon>
    </lineage>
</organism>
<protein>
    <submittedName>
        <fullName evidence="2">(Mediterranean fruit fly) hypothetical protein</fullName>
    </submittedName>
</protein>
<comment type="caution">
    <text evidence="2">The sequence shown here is derived from an EMBL/GenBank/DDBJ whole genome shotgun (WGS) entry which is preliminary data.</text>
</comment>
<dbReference type="AlphaFoldDB" id="A0A811TWJ4"/>
<evidence type="ECO:0000313" key="2">
    <source>
        <dbReference type="EMBL" id="CAD6991119.1"/>
    </source>
</evidence>
<reference evidence="2" key="1">
    <citation type="submission" date="2020-11" db="EMBL/GenBank/DDBJ databases">
        <authorList>
            <person name="Whitehead M."/>
        </authorList>
    </citation>
    <scope>NUCLEOTIDE SEQUENCE</scope>
    <source>
        <strain evidence="2">EGII</strain>
    </source>
</reference>
<feature type="compositionally biased region" description="Gly residues" evidence="1">
    <location>
        <begin position="40"/>
        <end position="52"/>
    </location>
</feature>
<sequence>MVERIIEEEECSSGAQIMPTTVANGTNVMTGNNSNAAGSAGSGSDSGVGGRGTFSTDTDNSSQSAMTWKLPTKCDPYLVGCFQATTLDMTLAMTTNTFVYISGGGGNLSNSLYVYMSKCLINFD</sequence>
<evidence type="ECO:0000313" key="3">
    <source>
        <dbReference type="Proteomes" id="UP000606786"/>
    </source>
</evidence>
<feature type="region of interest" description="Disordered" evidence="1">
    <location>
        <begin position="24"/>
        <end position="64"/>
    </location>
</feature>
<gene>
    <name evidence="2" type="ORF">CCAP1982_LOCUS64</name>
</gene>
<accession>A0A811TWJ4</accession>
<proteinExistence type="predicted"/>
<feature type="compositionally biased region" description="Polar residues" evidence="1">
    <location>
        <begin position="53"/>
        <end position="64"/>
    </location>
</feature>
<name>A0A811TWJ4_CERCA</name>
<dbReference type="EMBL" id="CAJHJT010000001">
    <property type="protein sequence ID" value="CAD6991119.1"/>
    <property type="molecule type" value="Genomic_DNA"/>
</dbReference>
<keyword evidence="3" id="KW-1185">Reference proteome</keyword>
<dbReference type="Proteomes" id="UP000606786">
    <property type="component" value="Unassembled WGS sequence"/>
</dbReference>
<evidence type="ECO:0000256" key="1">
    <source>
        <dbReference type="SAM" id="MobiDB-lite"/>
    </source>
</evidence>